<dbReference type="GO" id="GO:0015074">
    <property type="term" value="P:DNA integration"/>
    <property type="evidence" value="ECO:0007669"/>
    <property type="project" value="InterPro"/>
</dbReference>
<dbReference type="Proteomes" id="UP000077143">
    <property type="component" value="Chromosome"/>
</dbReference>
<dbReference type="InterPro" id="IPR054353">
    <property type="entry name" value="IstA-like_C"/>
</dbReference>
<evidence type="ECO:0000256" key="1">
    <source>
        <dbReference type="ARBA" id="ARBA00009277"/>
    </source>
</evidence>
<dbReference type="EMBL" id="CP015596">
    <property type="protein sequence ID" value="ANE81404.1"/>
    <property type="molecule type" value="Genomic_DNA"/>
</dbReference>
<dbReference type="KEGG" id="madi:A7U43_20780"/>
<comment type="similarity">
    <text evidence="1">Belongs to the transposase IS21/IS408/IS1162 family.</text>
</comment>
<dbReference type="InterPro" id="IPR001584">
    <property type="entry name" value="Integrase_cat-core"/>
</dbReference>
<gene>
    <name evidence="3" type="ORF">A7U43_20780</name>
</gene>
<reference evidence="3 4" key="1">
    <citation type="submission" date="2016-05" db="EMBL/GenBank/DDBJ databases">
        <title>Complete genome sequence of a phthalic acid esters degrading Mycobacterium sp. YC-RL4.</title>
        <authorList>
            <person name="Ren L."/>
            <person name="Fan S."/>
            <person name="Ruth N."/>
            <person name="Jia Y."/>
            <person name="Wang J."/>
            <person name="Qiao C."/>
        </authorList>
    </citation>
    <scope>NUCLEOTIDE SEQUENCE [LARGE SCALE GENOMIC DNA]</scope>
    <source>
        <strain evidence="3 4">YC-RL4</strain>
    </source>
</reference>
<evidence type="ECO:0000313" key="3">
    <source>
        <dbReference type="EMBL" id="ANE81404.1"/>
    </source>
</evidence>
<dbReference type="InterPro" id="IPR036397">
    <property type="entry name" value="RNaseH_sf"/>
</dbReference>
<protein>
    <submittedName>
        <fullName evidence="3">Transposase</fullName>
    </submittedName>
</protein>
<dbReference type="Gene3D" id="3.30.420.10">
    <property type="entry name" value="Ribonuclease H-like superfamily/Ribonuclease H"/>
    <property type="match status" value="1"/>
</dbReference>
<proteinExistence type="inferred from homology"/>
<dbReference type="PROSITE" id="PS50994">
    <property type="entry name" value="INTEGRASE"/>
    <property type="match status" value="1"/>
</dbReference>
<dbReference type="AlphaFoldDB" id="A0A172URH9"/>
<accession>A0A172URH9</accession>
<dbReference type="PANTHER" id="PTHR35004">
    <property type="entry name" value="TRANSPOSASE RV3428C-RELATED"/>
    <property type="match status" value="1"/>
</dbReference>
<organism evidence="3 4">
    <name type="scientific">Mycobacterium adipatum</name>
    <dbReference type="NCBI Taxonomy" id="1682113"/>
    <lineage>
        <taxon>Bacteria</taxon>
        <taxon>Bacillati</taxon>
        <taxon>Actinomycetota</taxon>
        <taxon>Actinomycetes</taxon>
        <taxon>Mycobacteriales</taxon>
        <taxon>Mycobacteriaceae</taxon>
        <taxon>Mycobacterium</taxon>
    </lineage>
</organism>
<dbReference type="SUPFAM" id="SSF53098">
    <property type="entry name" value="Ribonuclease H-like"/>
    <property type="match status" value="1"/>
</dbReference>
<dbReference type="NCBIfam" id="NF033546">
    <property type="entry name" value="transpos_IS21"/>
    <property type="match status" value="1"/>
</dbReference>
<dbReference type="InterPro" id="IPR012337">
    <property type="entry name" value="RNaseH-like_sf"/>
</dbReference>
<dbReference type="Pfam" id="PF00665">
    <property type="entry name" value="rve"/>
    <property type="match status" value="1"/>
</dbReference>
<dbReference type="RefSeq" id="WP_067998992.1">
    <property type="nucleotide sequence ID" value="NZ_CP015596.1"/>
</dbReference>
<feature type="domain" description="Integrase catalytic" evidence="2">
    <location>
        <begin position="111"/>
        <end position="290"/>
    </location>
</feature>
<dbReference type="STRING" id="1682113.A7U43_20780"/>
<dbReference type="Pfam" id="PF22483">
    <property type="entry name" value="Mu-transpos_C_2"/>
    <property type="match status" value="1"/>
</dbReference>
<evidence type="ECO:0000313" key="4">
    <source>
        <dbReference type="Proteomes" id="UP000077143"/>
    </source>
</evidence>
<keyword evidence="4" id="KW-1185">Reference proteome</keyword>
<evidence type="ECO:0000259" key="2">
    <source>
        <dbReference type="PROSITE" id="PS50994"/>
    </source>
</evidence>
<name>A0A172URH9_9MYCO</name>
<dbReference type="GO" id="GO:0003676">
    <property type="term" value="F:nucleic acid binding"/>
    <property type="evidence" value="ECO:0007669"/>
    <property type="project" value="InterPro"/>
</dbReference>
<sequence>MKSDGELMEILNAYDLTGSYRAAAELCGCSHHTVKKAVEDRDAGLPPATRRARMIDDWRDLLETWVADSKGKIRGDKAHDKLLALGYTGTDRTTRRALAEIKVQWRLGNTRVHRPWITEPGLWLQYDFADGPLVAGRKIVLLVAWLAWSRYRVVIALRDRTAPSVFAGLDRIFRIVGGAPTYLLTDNEKTVTVGHIAGVPVRNRAAVTFGRFYGISVLTCEPADPASKGGVENAVKLAKADIVPTETNLLPQYDSFAEVEAACAGFTAEINARVHRATGRRPAEMLTQERPALHAIPELPHTAALGVTRRVPDNTPMVTFEHCQYSLPATLLGQTVWIRHHGGTDEVVICALDDGGPVEVARHRRATTGSPAIDDSHFPEHRDKVPGDYRVRARTISEQMFLALGPGAAVWLKEAAAVGAERILQKMAHAVELSALAGRADVDWALGHAAVHGRFATGDLDSILAAKGLDPTRRGADEDTSLAQGTSSWNLFGRTIIDGPEAGIA</sequence>
<dbReference type="OrthoDB" id="92877at2"/>